<feature type="non-terminal residue" evidence="1">
    <location>
        <position position="63"/>
    </location>
</feature>
<evidence type="ECO:0000313" key="1">
    <source>
        <dbReference type="EMBL" id="CAF5138312.1"/>
    </source>
</evidence>
<comment type="caution">
    <text evidence="1">The sequence shown here is derived from an EMBL/GenBank/DDBJ whole genome shotgun (WGS) entry which is preliminary data.</text>
</comment>
<name>A0A822FVK1_9BILA</name>
<dbReference type="EMBL" id="CAJOBR010089478">
    <property type="protein sequence ID" value="CAF5138312.1"/>
    <property type="molecule type" value="Genomic_DNA"/>
</dbReference>
<proteinExistence type="predicted"/>
<protein>
    <submittedName>
        <fullName evidence="1">Uncharacterized protein</fullName>
    </submittedName>
</protein>
<evidence type="ECO:0000313" key="2">
    <source>
        <dbReference type="Proteomes" id="UP000663848"/>
    </source>
</evidence>
<sequence length="63" mass="7418">SERTDSNVKERDHSHVTLIDKTSMKFINIRENPQNPPTNEWDDPKTRNVAYCAVVFNQFLKEL</sequence>
<feature type="non-terminal residue" evidence="1">
    <location>
        <position position="1"/>
    </location>
</feature>
<reference evidence="1" key="1">
    <citation type="submission" date="2021-02" db="EMBL/GenBank/DDBJ databases">
        <authorList>
            <person name="Nowell W R."/>
        </authorList>
    </citation>
    <scope>NUCLEOTIDE SEQUENCE</scope>
</reference>
<gene>
    <name evidence="1" type="ORF">QYT958_LOCUS47465</name>
</gene>
<organism evidence="1 2">
    <name type="scientific">Rotaria socialis</name>
    <dbReference type="NCBI Taxonomy" id="392032"/>
    <lineage>
        <taxon>Eukaryota</taxon>
        <taxon>Metazoa</taxon>
        <taxon>Spiralia</taxon>
        <taxon>Gnathifera</taxon>
        <taxon>Rotifera</taxon>
        <taxon>Eurotatoria</taxon>
        <taxon>Bdelloidea</taxon>
        <taxon>Philodinida</taxon>
        <taxon>Philodinidae</taxon>
        <taxon>Rotaria</taxon>
    </lineage>
</organism>
<dbReference type="AlphaFoldDB" id="A0A822FVK1"/>
<accession>A0A822FVK1</accession>
<dbReference type="Proteomes" id="UP000663848">
    <property type="component" value="Unassembled WGS sequence"/>
</dbReference>